<sequence>METEFRESRGKLLRHLQDLQSRYSQHCFGSKELVMRNRRKLEEIKNEIEQNAVFAERLEIGLERIKKTDLHRGLMIRRIMEMTSSIQKQDQEIRKVIHENLGVQRELKWLTQTLHRTFNIIEETLFKTVFT</sequence>
<dbReference type="InterPro" id="IPR048348">
    <property type="entry name" value="CCDC22_CC"/>
</dbReference>
<evidence type="ECO:0000259" key="3">
    <source>
        <dbReference type="Pfam" id="PF05667"/>
    </source>
</evidence>
<evidence type="ECO:0000256" key="1">
    <source>
        <dbReference type="ARBA" id="ARBA00017553"/>
    </source>
</evidence>
<dbReference type="GO" id="GO:0097602">
    <property type="term" value="F:cullin family protein binding"/>
    <property type="evidence" value="ECO:0007669"/>
    <property type="project" value="TreeGrafter"/>
</dbReference>
<dbReference type="InterPro" id="IPR008530">
    <property type="entry name" value="CCDC22"/>
</dbReference>
<dbReference type="OrthoDB" id="10266736at2759"/>
<gene>
    <name evidence="4" type="ORF">OESDEN_17271</name>
</gene>
<reference evidence="4 5" key="1">
    <citation type="submission" date="2014-03" db="EMBL/GenBank/DDBJ databases">
        <title>Draft genome of the hookworm Oesophagostomum dentatum.</title>
        <authorList>
            <person name="Mitreva M."/>
        </authorList>
    </citation>
    <scope>NUCLEOTIDE SEQUENCE [LARGE SCALE GENOMIC DNA]</scope>
    <source>
        <strain evidence="4 5">OD-Hann</strain>
    </source>
</reference>
<evidence type="ECO:0000313" key="4">
    <source>
        <dbReference type="EMBL" id="KHJ83033.1"/>
    </source>
</evidence>
<dbReference type="PANTHER" id="PTHR15668">
    <property type="entry name" value="JM1 PROTEIN"/>
    <property type="match status" value="1"/>
</dbReference>
<protein>
    <recommendedName>
        <fullName evidence="1">Coiled-coil domain-containing protein 22 homolog</fullName>
    </recommendedName>
</protein>
<accession>A0A0B1SCJ9</accession>
<dbReference type="GO" id="GO:2000060">
    <property type="term" value="P:positive regulation of ubiquitin-dependent protein catabolic process"/>
    <property type="evidence" value="ECO:0007669"/>
    <property type="project" value="TreeGrafter"/>
</dbReference>
<proteinExistence type="predicted"/>
<evidence type="ECO:0000313" key="5">
    <source>
        <dbReference type="Proteomes" id="UP000053660"/>
    </source>
</evidence>
<keyword evidence="5" id="KW-1185">Reference proteome</keyword>
<evidence type="ECO:0000256" key="2">
    <source>
        <dbReference type="SAM" id="Coils"/>
    </source>
</evidence>
<dbReference type="EMBL" id="KN575643">
    <property type="protein sequence ID" value="KHJ83033.1"/>
    <property type="molecule type" value="Genomic_DNA"/>
</dbReference>
<keyword evidence="2" id="KW-0175">Coiled coil</keyword>
<organism evidence="4 5">
    <name type="scientific">Oesophagostomum dentatum</name>
    <name type="common">Nodular worm</name>
    <dbReference type="NCBI Taxonomy" id="61180"/>
    <lineage>
        <taxon>Eukaryota</taxon>
        <taxon>Metazoa</taxon>
        <taxon>Ecdysozoa</taxon>
        <taxon>Nematoda</taxon>
        <taxon>Chromadorea</taxon>
        <taxon>Rhabditida</taxon>
        <taxon>Rhabditina</taxon>
        <taxon>Rhabditomorpha</taxon>
        <taxon>Strongyloidea</taxon>
        <taxon>Strongylidae</taxon>
        <taxon>Oesophagostomum</taxon>
    </lineage>
</organism>
<dbReference type="Proteomes" id="UP000053660">
    <property type="component" value="Unassembled WGS sequence"/>
</dbReference>
<name>A0A0B1SCJ9_OESDE</name>
<dbReference type="PANTHER" id="PTHR15668:SF4">
    <property type="entry name" value="COILED-COIL DOMAIN-CONTAINING PROTEIN 22"/>
    <property type="match status" value="1"/>
</dbReference>
<dbReference type="Pfam" id="PF05667">
    <property type="entry name" value="CCDC22_CC"/>
    <property type="match status" value="1"/>
</dbReference>
<dbReference type="AlphaFoldDB" id="A0A0B1SCJ9"/>
<feature type="domain" description="CCDC22 coiled-coil" evidence="3">
    <location>
        <begin position="2"/>
        <end position="127"/>
    </location>
</feature>
<feature type="coiled-coil region" evidence="2">
    <location>
        <begin position="31"/>
        <end position="58"/>
    </location>
</feature>